<dbReference type="InterPro" id="IPR054707">
    <property type="entry name" value="DhpH_subs-bd"/>
</dbReference>
<dbReference type="PANTHER" id="PTHR47469">
    <property type="entry name" value="MONOOXYGENASE-LIKE"/>
    <property type="match status" value="1"/>
</dbReference>
<dbReference type="InterPro" id="IPR036188">
    <property type="entry name" value="FAD/NAD-bd_sf"/>
</dbReference>
<sequence>MTTTPGTPPRLDIAVVGGSIGGLFAASLLSRAGHRVTVLERSEHGLARRGAGLVAQQELFELLHLIGRDDAGRIGVVAHERITLNREGGVVHRDPTPQTQLSWDHLYEVLRAAVPRDAYRLASRVRSVHGTEQQAVIELEGDRREAFDLVIGADGLGSVAREAVAPGRTANSPAGYVTWRGLVPESALPAAAGSVLLERFGFFTGPRSHLLGYLVPGPAGEITRGDRRYNWVWYRPMAPDALAALMESAGRPPTDVSLAPGQLPSPLRDDLVSAATRELPPPFADAVAAEPRPFLQAIFDYVPPRLTQGRVVLLGDAAVVVRPHTAMGAAKAAGDAMALSALLDALPLGRALARYDAERLPVGRAISDYGRRLAASLPFAH</sequence>
<dbReference type="InterPro" id="IPR002938">
    <property type="entry name" value="FAD-bd"/>
</dbReference>
<dbReference type="GO" id="GO:0071949">
    <property type="term" value="F:FAD binding"/>
    <property type="evidence" value="ECO:0007669"/>
    <property type="project" value="InterPro"/>
</dbReference>
<evidence type="ECO:0000259" key="2">
    <source>
        <dbReference type="Pfam" id="PF22607"/>
    </source>
</evidence>
<protein>
    <submittedName>
        <fullName evidence="3">2-polyprenyl-6-methoxyphenol hydroxylase-like FAD-dependent oxidoreductase</fullName>
    </submittedName>
</protein>
<dbReference type="Gene3D" id="3.50.50.60">
    <property type="entry name" value="FAD/NAD(P)-binding domain"/>
    <property type="match status" value="1"/>
</dbReference>
<dbReference type="EMBL" id="JACCBM010000001">
    <property type="protein sequence ID" value="NYD71252.1"/>
    <property type="molecule type" value="Genomic_DNA"/>
</dbReference>
<evidence type="ECO:0000259" key="1">
    <source>
        <dbReference type="Pfam" id="PF01494"/>
    </source>
</evidence>
<dbReference type="PRINTS" id="PR00420">
    <property type="entry name" value="RNGMNOXGNASE"/>
</dbReference>
<dbReference type="RefSeq" id="WP_179548247.1">
    <property type="nucleotide sequence ID" value="NZ_BSEW01000002.1"/>
</dbReference>
<comment type="caution">
    <text evidence="3">The sequence shown here is derived from an EMBL/GenBank/DDBJ whole genome shotgun (WGS) entry which is preliminary data.</text>
</comment>
<name>A0A852SR41_9MICO</name>
<feature type="domain" description="FAD-binding" evidence="1">
    <location>
        <begin position="304"/>
        <end position="367"/>
    </location>
</feature>
<evidence type="ECO:0000313" key="3">
    <source>
        <dbReference type="EMBL" id="NYD71252.1"/>
    </source>
</evidence>
<dbReference type="Pfam" id="PF01494">
    <property type="entry name" value="FAD_binding_3"/>
    <property type="match status" value="1"/>
</dbReference>
<dbReference type="SUPFAM" id="SSF54373">
    <property type="entry name" value="FAD-linked reductases, C-terminal domain"/>
    <property type="match status" value="1"/>
</dbReference>
<dbReference type="SUPFAM" id="SSF51905">
    <property type="entry name" value="FAD/NAD(P)-binding domain"/>
    <property type="match status" value="1"/>
</dbReference>
<dbReference type="PANTHER" id="PTHR47469:SF2">
    <property type="entry name" value="OS06G0597600 PROTEIN"/>
    <property type="match status" value="1"/>
</dbReference>
<dbReference type="Pfam" id="PF13450">
    <property type="entry name" value="NAD_binding_8"/>
    <property type="match status" value="1"/>
</dbReference>
<reference evidence="3 4" key="1">
    <citation type="submission" date="2020-07" db="EMBL/GenBank/DDBJ databases">
        <title>Sequencing the genomes of 1000 actinobacteria strains.</title>
        <authorList>
            <person name="Klenk H.-P."/>
        </authorList>
    </citation>
    <scope>NUCLEOTIDE SEQUENCE [LARGE SCALE GENOMIC DNA]</scope>
    <source>
        <strain evidence="3 4">DSM 26474</strain>
    </source>
</reference>
<dbReference type="InterPro" id="IPR053212">
    <property type="entry name" value="DHP_3-monooxygenase"/>
</dbReference>
<feature type="domain" description="2,6-dihydroxypyridine 3-monooxygenase substrate binding" evidence="2">
    <location>
        <begin position="174"/>
        <end position="300"/>
    </location>
</feature>
<proteinExistence type="predicted"/>
<dbReference type="AlphaFoldDB" id="A0A852SR41"/>
<dbReference type="Pfam" id="PF22607">
    <property type="entry name" value="FAD_binding-like"/>
    <property type="match status" value="1"/>
</dbReference>
<dbReference type="NCBIfam" id="NF005566">
    <property type="entry name" value="PRK07236.1"/>
    <property type="match status" value="1"/>
</dbReference>
<organism evidence="3 4">
    <name type="scientific">Herbiconiux flava</name>
    <dbReference type="NCBI Taxonomy" id="881268"/>
    <lineage>
        <taxon>Bacteria</taxon>
        <taxon>Bacillati</taxon>
        <taxon>Actinomycetota</taxon>
        <taxon>Actinomycetes</taxon>
        <taxon>Micrococcales</taxon>
        <taxon>Microbacteriaceae</taxon>
        <taxon>Herbiconiux</taxon>
    </lineage>
</organism>
<dbReference type="Proteomes" id="UP000549913">
    <property type="component" value="Unassembled WGS sequence"/>
</dbReference>
<evidence type="ECO:0000313" key="4">
    <source>
        <dbReference type="Proteomes" id="UP000549913"/>
    </source>
</evidence>
<gene>
    <name evidence="3" type="ORF">BJ984_002410</name>
</gene>
<keyword evidence="4" id="KW-1185">Reference proteome</keyword>
<dbReference type="Gene3D" id="3.30.9.30">
    <property type="match status" value="1"/>
</dbReference>
<accession>A0A852SR41</accession>